<dbReference type="NCBIfam" id="TIGR01635">
    <property type="entry name" value="tail_comp_S"/>
    <property type="match status" value="1"/>
</dbReference>
<sequence>MSVGGVDVAVIIDQKAIQRALRRLAKLTQGQEGKAISRQIAGSLVSASEQAFETQRDPQTGETWADWSDPYLHWREKHGYVPGTILTLNGDMARSITSDYGPTWALAGSAKIYAAIHQWGGRPGMAPGPAAMPARSFLGLDSTGEAEILDHIKKRAEKALGDSNA</sequence>
<dbReference type="RefSeq" id="WP_069721185.1">
    <property type="nucleotide sequence ID" value="NZ_MJEL01000009.1"/>
</dbReference>
<dbReference type="AlphaFoldDB" id="A0A3F3II21"/>
<dbReference type="Pfam" id="PF05069">
    <property type="entry name" value="Phage_tail_S"/>
    <property type="match status" value="1"/>
</dbReference>
<name>A0A3F3II21_SALER</name>
<proteinExistence type="predicted"/>
<dbReference type="Proteomes" id="UP000852880">
    <property type="component" value="Unassembled WGS sequence"/>
</dbReference>
<evidence type="ECO:0000313" key="1">
    <source>
        <dbReference type="EMBL" id="OEH98419.1"/>
    </source>
</evidence>
<protein>
    <submittedName>
        <fullName evidence="1">Phage virion morphogenesis protein</fullName>
    </submittedName>
</protein>
<gene>
    <name evidence="1" type="ORF">BH006_17305</name>
</gene>
<organism evidence="1">
    <name type="scientific">Salmonella enterica</name>
    <name type="common">Salmonella choleraesuis</name>
    <dbReference type="NCBI Taxonomy" id="28901"/>
    <lineage>
        <taxon>Bacteria</taxon>
        <taxon>Pseudomonadati</taxon>
        <taxon>Pseudomonadota</taxon>
        <taxon>Gammaproteobacteria</taxon>
        <taxon>Enterobacterales</taxon>
        <taxon>Enterobacteriaceae</taxon>
        <taxon>Salmonella</taxon>
    </lineage>
</organism>
<dbReference type="EMBL" id="MJEL01000009">
    <property type="protein sequence ID" value="OEH98419.1"/>
    <property type="molecule type" value="Genomic_DNA"/>
</dbReference>
<accession>A0A3F3II21</accession>
<comment type="caution">
    <text evidence="1">The sequence shown here is derived from an EMBL/GenBank/DDBJ whole genome shotgun (WGS) entry which is preliminary data.</text>
</comment>
<reference evidence="1" key="1">
    <citation type="submission" date="2016-09" db="EMBL/GenBank/DDBJ databases">
        <title>Whole Genome Sequencing of Salmonella enterica subsp. enterica serovar Nottingham.</title>
        <authorList>
            <person name="Zheng J."/>
            <person name="Wang H."/>
        </authorList>
    </citation>
    <scope>NUCLEOTIDE SEQUENCE [LARGE SCALE GENOMIC DNA]</scope>
    <source>
        <strain evidence="1">CFSAN055411</strain>
    </source>
</reference>
<dbReference type="InterPro" id="IPR006522">
    <property type="entry name" value="Phage_virion_morphogenesis"/>
</dbReference>